<dbReference type="InterPro" id="IPR027417">
    <property type="entry name" value="P-loop_NTPase"/>
</dbReference>
<keyword evidence="5 13" id="KW-0444">Lipid biosynthesis</keyword>
<dbReference type="GO" id="GO:0009244">
    <property type="term" value="P:lipopolysaccharide core region biosynthetic process"/>
    <property type="evidence" value="ECO:0007669"/>
    <property type="project" value="TreeGrafter"/>
</dbReference>
<dbReference type="UniPathway" id="UPA00359">
    <property type="reaction ID" value="UER00482"/>
</dbReference>
<evidence type="ECO:0000256" key="13">
    <source>
        <dbReference type="HAMAP-Rule" id="MF_00409"/>
    </source>
</evidence>
<gene>
    <name evidence="13 15" type="primary">lpxK</name>
    <name evidence="15" type="ORF">E4T21_07295</name>
</gene>
<name>A0A5C1NFG5_9GAMM</name>
<comment type="pathway">
    <text evidence="2 13">Glycolipid biosynthesis; lipid IV(A) biosynthesis; lipid IV(A) from (3R)-3-hydroxytetradecanoyl-[acyl-carrier-protein] and UDP-N-acetyl-alpha-D-glucosamine: step 6/6.</text>
</comment>
<comment type="caution">
    <text evidence="13">Lacks conserved residue(s) required for the propagation of feature annotation.</text>
</comment>
<dbReference type="GO" id="GO:0009029">
    <property type="term" value="F:lipid-A 4'-kinase activity"/>
    <property type="evidence" value="ECO:0007669"/>
    <property type="project" value="UniProtKB-UniRule"/>
</dbReference>
<dbReference type="AlphaFoldDB" id="A0A5C1NFG5"/>
<organism evidence="15 16">
    <name type="scientific">Halomonas binhaiensis</name>
    <dbReference type="NCBI Taxonomy" id="2562282"/>
    <lineage>
        <taxon>Bacteria</taxon>
        <taxon>Pseudomonadati</taxon>
        <taxon>Pseudomonadota</taxon>
        <taxon>Gammaproteobacteria</taxon>
        <taxon>Oceanospirillales</taxon>
        <taxon>Halomonadaceae</taxon>
        <taxon>Halomonas</taxon>
    </lineage>
</organism>
<keyword evidence="10 13" id="KW-0067">ATP-binding</keyword>
<dbReference type="HAMAP" id="MF_00409">
    <property type="entry name" value="LpxK"/>
    <property type="match status" value="1"/>
</dbReference>
<dbReference type="GO" id="GO:0005886">
    <property type="term" value="C:plasma membrane"/>
    <property type="evidence" value="ECO:0007669"/>
    <property type="project" value="TreeGrafter"/>
</dbReference>
<reference evidence="15" key="1">
    <citation type="submission" date="2021-02" db="EMBL/GenBank/DDBJ databases">
        <title>Strain Y2R2, a novel species of the genus Halomonas.</title>
        <authorList>
            <person name="Huang H."/>
        </authorList>
    </citation>
    <scope>NUCLEOTIDE SEQUENCE</scope>
    <source>
        <strain evidence="15">Y2R2</strain>
    </source>
</reference>
<keyword evidence="7 13" id="KW-0808">Transferase</keyword>
<evidence type="ECO:0000256" key="5">
    <source>
        <dbReference type="ARBA" id="ARBA00022516"/>
    </source>
</evidence>
<comment type="function">
    <text evidence="1 13">Transfers the gamma-phosphate of ATP to the 4'-position of a tetraacyldisaccharide 1-phosphate intermediate (termed DS-1-P) to form tetraacyldisaccharide 1,4'-bis-phosphate (lipid IVA).</text>
</comment>
<keyword evidence="11 13" id="KW-0443">Lipid metabolism</keyword>
<dbReference type="GO" id="GO:0005524">
    <property type="term" value="F:ATP binding"/>
    <property type="evidence" value="ECO:0007669"/>
    <property type="project" value="UniProtKB-UniRule"/>
</dbReference>
<evidence type="ECO:0000256" key="9">
    <source>
        <dbReference type="ARBA" id="ARBA00022777"/>
    </source>
</evidence>
<feature type="region of interest" description="Disordered" evidence="14">
    <location>
        <begin position="89"/>
        <end position="115"/>
    </location>
</feature>
<evidence type="ECO:0000256" key="6">
    <source>
        <dbReference type="ARBA" id="ARBA00022556"/>
    </source>
</evidence>
<dbReference type="EC" id="2.7.1.130" evidence="3 13"/>
<evidence type="ECO:0000256" key="14">
    <source>
        <dbReference type="SAM" id="MobiDB-lite"/>
    </source>
</evidence>
<comment type="catalytic activity">
    <reaction evidence="13">
        <text>a lipid A disaccharide + ATP = a lipid IVA + ADP + H(+)</text>
        <dbReference type="Rhea" id="RHEA:67840"/>
        <dbReference type="ChEBI" id="CHEBI:15378"/>
        <dbReference type="ChEBI" id="CHEBI:30616"/>
        <dbReference type="ChEBI" id="CHEBI:176343"/>
        <dbReference type="ChEBI" id="CHEBI:176425"/>
        <dbReference type="ChEBI" id="CHEBI:456216"/>
        <dbReference type="EC" id="2.7.1.130"/>
    </reaction>
</comment>
<keyword evidence="16" id="KW-1185">Reference proteome</keyword>
<evidence type="ECO:0000256" key="1">
    <source>
        <dbReference type="ARBA" id="ARBA00002274"/>
    </source>
</evidence>
<evidence type="ECO:0000256" key="12">
    <source>
        <dbReference type="ARBA" id="ARBA00029757"/>
    </source>
</evidence>
<dbReference type="InterPro" id="IPR003758">
    <property type="entry name" value="LpxK"/>
</dbReference>
<evidence type="ECO:0000256" key="7">
    <source>
        <dbReference type="ARBA" id="ARBA00022679"/>
    </source>
</evidence>
<accession>A0A5C1NFG5</accession>
<keyword evidence="9 13" id="KW-0418">Kinase</keyword>
<dbReference type="GO" id="GO:0009245">
    <property type="term" value="P:lipid A biosynthetic process"/>
    <property type="evidence" value="ECO:0007669"/>
    <property type="project" value="UniProtKB-UniRule"/>
</dbReference>
<sequence length="366" mass="40018">MGLAERWLNAAYQGAPWLGLLRPLEVLYRREVLRRARAYSEGRRSRWRAPVPVIVVGNLTLGGTGKSPLVAWMGQHLAAQGFRPGILSRGYGGKGRGGKGRGGKGERDKGQSGGGAYPLWLELDTPVEECGDEPRMLHDQTGLPVVVDPDRPRGARRLMEGGCDLIITDDGLQHLPLDRDLEIVVVDGRRGFGNGRCLPAGPLREPLERLGSIDALVINGEAHHAFPEGAHGMRLEPARWRKVRRDAASAVETASLTPFPFLTPVKAVAGIGNPERFFRTLETLGVAHDPSPFSDHHRFRADDLVTKPGQALVMTAKDAVKCRDIAPSDSWALDVEAVPSASFVDWLDKHTAPWLGRRVSCTEETR</sequence>
<dbReference type="PANTHER" id="PTHR42724:SF1">
    <property type="entry name" value="TETRAACYLDISACCHARIDE 4'-KINASE, MITOCHONDRIAL-RELATED"/>
    <property type="match status" value="1"/>
</dbReference>
<dbReference type="KEGG" id="hbh:E4T21_07295"/>
<dbReference type="OrthoDB" id="9766423at2"/>
<evidence type="ECO:0000256" key="8">
    <source>
        <dbReference type="ARBA" id="ARBA00022741"/>
    </source>
</evidence>
<dbReference type="NCBIfam" id="TIGR00682">
    <property type="entry name" value="lpxK"/>
    <property type="match status" value="1"/>
</dbReference>
<evidence type="ECO:0000256" key="3">
    <source>
        <dbReference type="ARBA" id="ARBA00012071"/>
    </source>
</evidence>
<dbReference type="RefSeq" id="WP_149284377.1">
    <property type="nucleotide sequence ID" value="NZ_CP038437.2"/>
</dbReference>
<evidence type="ECO:0000256" key="10">
    <source>
        <dbReference type="ARBA" id="ARBA00022840"/>
    </source>
</evidence>
<dbReference type="PANTHER" id="PTHR42724">
    <property type="entry name" value="TETRAACYLDISACCHARIDE 4'-KINASE"/>
    <property type="match status" value="1"/>
</dbReference>
<evidence type="ECO:0000256" key="4">
    <source>
        <dbReference type="ARBA" id="ARBA00016436"/>
    </source>
</evidence>
<proteinExistence type="inferred from homology"/>
<dbReference type="Pfam" id="PF02606">
    <property type="entry name" value="LpxK"/>
    <property type="match status" value="1"/>
</dbReference>
<evidence type="ECO:0000313" key="15">
    <source>
        <dbReference type="EMBL" id="QEM81363.1"/>
    </source>
</evidence>
<keyword evidence="6 13" id="KW-0441">Lipid A biosynthesis</keyword>
<evidence type="ECO:0000256" key="11">
    <source>
        <dbReference type="ARBA" id="ARBA00023098"/>
    </source>
</evidence>
<keyword evidence="8 13" id="KW-0547">Nucleotide-binding</keyword>
<evidence type="ECO:0000256" key="2">
    <source>
        <dbReference type="ARBA" id="ARBA00004870"/>
    </source>
</evidence>
<evidence type="ECO:0000313" key="16">
    <source>
        <dbReference type="Proteomes" id="UP000324285"/>
    </source>
</evidence>
<dbReference type="EMBL" id="CP038437">
    <property type="protein sequence ID" value="QEM81363.1"/>
    <property type="molecule type" value="Genomic_DNA"/>
</dbReference>
<comment type="similarity">
    <text evidence="13">Belongs to the LpxK family.</text>
</comment>
<dbReference type="Proteomes" id="UP000324285">
    <property type="component" value="Chromosome"/>
</dbReference>
<dbReference type="SUPFAM" id="SSF52540">
    <property type="entry name" value="P-loop containing nucleoside triphosphate hydrolases"/>
    <property type="match status" value="1"/>
</dbReference>
<protein>
    <recommendedName>
        <fullName evidence="4 13">Tetraacyldisaccharide 4'-kinase</fullName>
        <ecNumber evidence="3 13">2.7.1.130</ecNumber>
    </recommendedName>
    <alternativeName>
        <fullName evidence="12 13">Lipid A 4'-kinase</fullName>
    </alternativeName>
</protein>